<accession>A0A5A7PCE2</accession>
<evidence type="ECO:0000256" key="2">
    <source>
        <dbReference type="ARBA" id="ARBA00004167"/>
    </source>
</evidence>
<comment type="catalytic activity">
    <reaction evidence="1">
        <text>S-ubiquitinyl-[E2 ubiquitin-conjugating enzyme]-L-cysteine + [acceptor protein]-L-lysine = [E2 ubiquitin-conjugating enzyme]-L-cysteine + N(6)-ubiquitinyl-[acceptor protein]-L-lysine.</text>
        <dbReference type="EC" id="2.3.2.27"/>
    </reaction>
</comment>
<evidence type="ECO:0000256" key="5">
    <source>
        <dbReference type="ARBA" id="ARBA00022679"/>
    </source>
</evidence>
<keyword evidence="9" id="KW-0833">Ubl conjugation pathway</keyword>
<evidence type="ECO:0000313" key="15">
    <source>
        <dbReference type="Proteomes" id="UP000325081"/>
    </source>
</evidence>
<dbReference type="GO" id="GO:0016020">
    <property type="term" value="C:membrane"/>
    <property type="evidence" value="ECO:0007669"/>
    <property type="project" value="UniProtKB-SubCell"/>
</dbReference>
<gene>
    <name evidence="14" type="ORF">STAS_06286</name>
</gene>
<evidence type="ECO:0000256" key="9">
    <source>
        <dbReference type="ARBA" id="ARBA00022786"/>
    </source>
</evidence>
<evidence type="ECO:0000256" key="11">
    <source>
        <dbReference type="ARBA" id="ARBA00022989"/>
    </source>
</evidence>
<keyword evidence="8" id="KW-0863">Zinc-finger</keyword>
<dbReference type="OrthoDB" id="9984778at2759"/>
<evidence type="ECO:0000256" key="12">
    <source>
        <dbReference type="ARBA" id="ARBA00023136"/>
    </source>
</evidence>
<dbReference type="AlphaFoldDB" id="A0A5A7PCE2"/>
<evidence type="ECO:0000256" key="3">
    <source>
        <dbReference type="ARBA" id="ARBA00004906"/>
    </source>
</evidence>
<evidence type="ECO:0000256" key="1">
    <source>
        <dbReference type="ARBA" id="ARBA00000900"/>
    </source>
</evidence>
<dbReference type="InterPro" id="IPR046948">
    <property type="entry name" value="ATL20-22-like"/>
</dbReference>
<reference evidence="15" key="1">
    <citation type="journal article" date="2019" name="Curr. Biol.">
        <title>Genome Sequence of Striga asiatica Provides Insight into the Evolution of Plant Parasitism.</title>
        <authorList>
            <person name="Yoshida S."/>
            <person name="Kim S."/>
            <person name="Wafula E.K."/>
            <person name="Tanskanen J."/>
            <person name="Kim Y.M."/>
            <person name="Honaas L."/>
            <person name="Yang Z."/>
            <person name="Spallek T."/>
            <person name="Conn C.E."/>
            <person name="Ichihashi Y."/>
            <person name="Cheong K."/>
            <person name="Cui S."/>
            <person name="Der J.P."/>
            <person name="Gundlach H."/>
            <person name="Jiao Y."/>
            <person name="Hori C."/>
            <person name="Ishida J.K."/>
            <person name="Kasahara H."/>
            <person name="Kiba T."/>
            <person name="Kim M.S."/>
            <person name="Koo N."/>
            <person name="Laohavisit A."/>
            <person name="Lee Y.H."/>
            <person name="Lumba S."/>
            <person name="McCourt P."/>
            <person name="Mortimer J.C."/>
            <person name="Mutuku J.M."/>
            <person name="Nomura T."/>
            <person name="Sasaki-Sekimoto Y."/>
            <person name="Seto Y."/>
            <person name="Wang Y."/>
            <person name="Wakatake T."/>
            <person name="Sakakibara H."/>
            <person name="Demura T."/>
            <person name="Yamaguchi S."/>
            <person name="Yoneyama K."/>
            <person name="Manabe R.I."/>
            <person name="Nelson D.C."/>
            <person name="Schulman A.H."/>
            <person name="Timko M.P."/>
            <person name="dePamphilis C.W."/>
            <person name="Choi D."/>
            <person name="Shirasu K."/>
        </authorList>
    </citation>
    <scope>NUCLEOTIDE SEQUENCE [LARGE SCALE GENOMIC DNA]</scope>
    <source>
        <strain evidence="15">cv. UVA1</strain>
    </source>
</reference>
<comment type="caution">
    <text evidence="14">The sequence shown here is derived from an EMBL/GenBank/DDBJ whole genome shotgun (WGS) entry which is preliminary data.</text>
</comment>
<dbReference type="EC" id="2.3.2.27" evidence="4"/>
<comment type="similarity">
    <text evidence="13">Belongs to the RING-type zinc finger family. ATL subfamily.</text>
</comment>
<evidence type="ECO:0000256" key="7">
    <source>
        <dbReference type="ARBA" id="ARBA00022723"/>
    </source>
</evidence>
<dbReference type="PANTHER" id="PTHR46279:SF9">
    <property type="entry name" value="OS01G0116300 PROTEIN"/>
    <property type="match status" value="1"/>
</dbReference>
<evidence type="ECO:0000256" key="4">
    <source>
        <dbReference type="ARBA" id="ARBA00012483"/>
    </source>
</evidence>
<name>A0A5A7PCE2_STRAF</name>
<protein>
    <recommendedName>
        <fullName evidence="4">RING-type E3 ubiquitin transferase</fullName>
        <ecNumber evidence="4">2.3.2.27</ecNumber>
    </recommendedName>
</protein>
<keyword evidence="12" id="KW-0472">Membrane</keyword>
<evidence type="ECO:0000256" key="6">
    <source>
        <dbReference type="ARBA" id="ARBA00022692"/>
    </source>
</evidence>
<dbReference type="GO" id="GO:0008270">
    <property type="term" value="F:zinc ion binding"/>
    <property type="evidence" value="ECO:0007669"/>
    <property type="project" value="UniProtKB-KW"/>
</dbReference>
<evidence type="ECO:0000256" key="8">
    <source>
        <dbReference type="ARBA" id="ARBA00022771"/>
    </source>
</evidence>
<keyword evidence="7" id="KW-0479">Metal-binding</keyword>
<organism evidence="14 15">
    <name type="scientific">Striga asiatica</name>
    <name type="common">Asiatic witchweed</name>
    <name type="synonym">Buchnera asiatica</name>
    <dbReference type="NCBI Taxonomy" id="4170"/>
    <lineage>
        <taxon>Eukaryota</taxon>
        <taxon>Viridiplantae</taxon>
        <taxon>Streptophyta</taxon>
        <taxon>Embryophyta</taxon>
        <taxon>Tracheophyta</taxon>
        <taxon>Spermatophyta</taxon>
        <taxon>Magnoliopsida</taxon>
        <taxon>eudicotyledons</taxon>
        <taxon>Gunneridae</taxon>
        <taxon>Pentapetalae</taxon>
        <taxon>asterids</taxon>
        <taxon>lamiids</taxon>
        <taxon>Lamiales</taxon>
        <taxon>Orobanchaceae</taxon>
        <taxon>Buchnereae</taxon>
        <taxon>Striga</taxon>
    </lineage>
</organism>
<evidence type="ECO:0000256" key="10">
    <source>
        <dbReference type="ARBA" id="ARBA00022833"/>
    </source>
</evidence>
<evidence type="ECO:0000256" key="13">
    <source>
        <dbReference type="ARBA" id="ARBA00024209"/>
    </source>
</evidence>
<keyword evidence="11" id="KW-1133">Transmembrane helix</keyword>
<keyword evidence="5" id="KW-0808">Transferase</keyword>
<keyword evidence="6" id="KW-0812">Transmembrane</keyword>
<keyword evidence="10" id="KW-0862">Zinc</keyword>
<dbReference type="GO" id="GO:0061630">
    <property type="term" value="F:ubiquitin protein ligase activity"/>
    <property type="evidence" value="ECO:0007669"/>
    <property type="project" value="UniProtKB-EC"/>
</dbReference>
<dbReference type="Proteomes" id="UP000325081">
    <property type="component" value="Unassembled WGS sequence"/>
</dbReference>
<dbReference type="PANTHER" id="PTHR46279">
    <property type="entry name" value="RING/U-BOX SUPERFAMILY PROTEIN"/>
    <property type="match status" value="1"/>
</dbReference>
<evidence type="ECO:0000313" key="14">
    <source>
        <dbReference type="EMBL" id="GER30340.1"/>
    </source>
</evidence>
<proteinExistence type="inferred from homology"/>
<comment type="subcellular location">
    <subcellularLocation>
        <location evidence="2">Membrane</location>
        <topology evidence="2">Single-pass membrane protein</topology>
    </subcellularLocation>
</comment>
<keyword evidence="15" id="KW-1185">Reference proteome</keyword>
<dbReference type="EMBL" id="BKCP01004339">
    <property type="protein sequence ID" value="GER30340.1"/>
    <property type="molecule type" value="Genomic_DNA"/>
</dbReference>
<sequence>MPNSSLSRALLYGTLSDYDPVFLDRCLVRHSHGGIWWPESCVLGLETDDSKPTSCKKHGPEIQFSFRIEGKARITVGIEVLKCFAMRKNETMLLLPSSVQVAVKHIDYATQQIHLYDPEN</sequence>
<comment type="pathway">
    <text evidence="3">Protein modification; protein ubiquitination.</text>
</comment>